<evidence type="ECO:0000259" key="5">
    <source>
        <dbReference type="PROSITE" id="PS50977"/>
    </source>
</evidence>
<sequence>MDGEAVPARLRRLWRVPVTSRLGRPAELDVDQVVHAAVDLADQHGLLGVTLPKIAKELGFTTMSLYRYVGSKDELFVLMQDFAIGAPPEIAADDWCDGLREWAKAERRITHRHPWMAQLPVSEPPTGPNQVAWLEAALRVLRPTKLDWPQKIGVITLLSGYVRHSTVLSEELETGRGDIDEPEATGRYGASLAKLIDPDTFPEVAEMLAAGLFEASPGPGEDPAEDPDFTFGLDRILDGVAALT</sequence>
<evidence type="ECO:0000256" key="4">
    <source>
        <dbReference type="PROSITE-ProRule" id="PRU00335"/>
    </source>
</evidence>
<dbReference type="EMBL" id="PJNB01000001">
    <property type="protein sequence ID" value="PKW14096.1"/>
    <property type="molecule type" value="Genomic_DNA"/>
</dbReference>
<feature type="DNA-binding region" description="H-T-H motif" evidence="4">
    <location>
        <begin position="50"/>
        <end position="69"/>
    </location>
</feature>
<dbReference type="Proteomes" id="UP000233786">
    <property type="component" value="Unassembled WGS sequence"/>
</dbReference>
<dbReference type="Pfam" id="PF00440">
    <property type="entry name" value="TetR_N"/>
    <property type="match status" value="1"/>
</dbReference>
<dbReference type="GO" id="GO:0045892">
    <property type="term" value="P:negative regulation of DNA-templated transcription"/>
    <property type="evidence" value="ECO:0007669"/>
    <property type="project" value="InterPro"/>
</dbReference>
<evidence type="ECO:0000256" key="1">
    <source>
        <dbReference type="ARBA" id="ARBA00023015"/>
    </source>
</evidence>
<dbReference type="SUPFAM" id="SSF48498">
    <property type="entry name" value="Tetracyclin repressor-like, C-terminal domain"/>
    <property type="match status" value="1"/>
</dbReference>
<keyword evidence="1" id="KW-0805">Transcription regulation</keyword>
<feature type="domain" description="HTH tetR-type" evidence="5">
    <location>
        <begin position="27"/>
        <end position="87"/>
    </location>
</feature>
<protein>
    <submittedName>
        <fullName evidence="6">TetR family transcriptional regulator</fullName>
    </submittedName>
</protein>
<dbReference type="PANTHER" id="PTHR30055">
    <property type="entry name" value="HTH-TYPE TRANSCRIPTIONAL REGULATOR RUTR"/>
    <property type="match status" value="1"/>
</dbReference>
<dbReference type="InterPro" id="IPR050109">
    <property type="entry name" value="HTH-type_TetR-like_transc_reg"/>
</dbReference>
<dbReference type="RefSeq" id="WP_010308941.1">
    <property type="nucleotide sequence ID" value="NZ_CP061007.1"/>
</dbReference>
<evidence type="ECO:0000256" key="2">
    <source>
        <dbReference type="ARBA" id="ARBA00023125"/>
    </source>
</evidence>
<evidence type="ECO:0000256" key="3">
    <source>
        <dbReference type="ARBA" id="ARBA00023163"/>
    </source>
</evidence>
<proteinExistence type="predicted"/>
<dbReference type="AlphaFoldDB" id="A0A2N3XTS9"/>
<reference evidence="6" key="1">
    <citation type="submission" date="2017-12" db="EMBL/GenBank/DDBJ databases">
        <title>Sequencing the genomes of 1000 Actinobacteria strains.</title>
        <authorList>
            <person name="Klenk H.-P."/>
        </authorList>
    </citation>
    <scope>NUCLEOTIDE SEQUENCE [LARGE SCALE GENOMIC DNA]</scope>
    <source>
        <strain evidence="6">DSM 44228</strain>
    </source>
</reference>
<evidence type="ECO:0000313" key="6">
    <source>
        <dbReference type="EMBL" id="PKW14096.1"/>
    </source>
</evidence>
<dbReference type="Gene3D" id="1.10.357.10">
    <property type="entry name" value="Tetracycline Repressor, domain 2"/>
    <property type="match status" value="1"/>
</dbReference>
<dbReference type="STRING" id="994479.GCA_000194155_04387"/>
<dbReference type="Gene3D" id="1.10.10.60">
    <property type="entry name" value="Homeodomain-like"/>
    <property type="match status" value="1"/>
</dbReference>
<dbReference type="InterPro" id="IPR004111">
    <property type="entry name" value="Repressor_TetR_C"/>
</dbReference>
<keyword evidence="2 4" id="KW-0238">DNA-binding</keyword>
<dbReference type="InterPro" id="IPR009057">
    <property type="entry name" value="Homeodomain-like_sf"/>
</dbReference>
<organism evidence="6 7">
    <name type="scientific">Saccharopolyspora spinosa</name>
    <dbReference type="NCBI Taxonomy" id="60894"/>
    <lineage>
        <taxon>Bacteria</taxon>
        <taxon>Bacillati</taxon>
        <taxon>Actinomycetota</taxon>
        <taxon>Actinomycetes</taxon>
        <taxon>Pseudonocardiales</taxon>
        <taxon>Pseudonocardiaceae</taxon>
        <taxon>Saccharopolyspora</taxon>
    </lineage>
</organism>
<evidence type="ECO:0000313" key="7">
    <source>
        <dbReference type="Proteomes" id="UP000233786"/>
    </source>
</evidence>
<dbReference type="GO" id="GO:0003700">
    <property type="term" value="F:DNA-binding transcription factor activity"/>
    <property type="evidence" value="ECO:0007669"/>
    <property type="project" value="TreeGrafter"/>
</dbReference>
<dbReference type="PROSITE" id="PS50977">
    <property type="entry name" value="HTH_TETR_2"/>
    <property type="match status" value="1"/>
</dbReference>
<accession>A0A2N3XTS9</accession>
<keyword evidence="3" id="KW-0804">Transcription</keyword>
<dbReference type="PRINTS" id="PR00455">
    <property type="entry name" value="HTHTETR"/>
</dbReference>
<dbReference type="InterPro" id="IPR036271">
    <property type="entry name" value="Tet_transcr_reg_TetR-rel_C_sf"/>
</dbReference>
<comment type="caution">
    <text evidence="6">The sequence shown here is derived from an EMBL/GenBank/DDBJ whole genome shotgun (WGS) entry which is preliminary data.</text>
</comment>
<dbReference type="PANTHER" id="PTHR30055:SF151">
    <property type="entry name" value="TRANSCRIPTIONAL REGULATORY PROTEIN"/>
    <property type="match status" value="1"/>
</dbReference>
<gene>
    <name evidence="6" type="ORF">A8926_1679</name>
</gene>
<dbReference type="OrthoDB" id="2570341at2"/>
<keyword evidence="7" id="KW-1185">Reference proteome</keyword>
<name>A0A2N3XTS9_SACSN</name>
<dbReference type="GO" id="GO:0000976">
    <property type="term" value="F:transcription cis-regulatory region binding"/>
    <property type="evidence" value="ECO:0007669"/>
    <property type="project" value="TreeGrafter"/>
</dbReference>
<dbReference type="InterPro" id="IPR001647">
    <property type="entry name" value="HTH_TetR"/>
</dbReference>
<dbReference type="SUPFAM" id="SSF46689">
    <property type="entry name" value="Homeodomain-like"/>
    <property type="match status" value="1"/>
</dbReference>
<dbReference type="Pfam" id="PF02909">
    <property type="entry name" value="TetR_C_1"/>
    <property type="match status" value="1"/>
</dbReference>